<dbReference type="Proteomes" id="UP000481339">
    <property type="component" value="Unassembled WGS sequence"/>
</dbReference>
<dbReference type="InterPro" id="IPR015424">
    <property type="entry name" value="PyrdxlP-dep_Trfase"/>
</dbReference>
<comment type="caution">
    <text evidence="5">The sequence shown here is derived from an EMBL/GenBank/DDBJ whole genome shotgun (WGS) entry which is preliminary data.</text>
</comment>
<dbReference type="InterPro" id="IPR015421">
    <property type="entry name" value="PyrdxlP-dep_Trfase_major"/>
</dbReference>
<dbReference type="AlphaFoldDB" id="A0A7C8BR29"/>
<dbReference type="InterPro" id="IPR019880">
    <property type="entry name" value="OxyQ"/>
</dbReference>
<sequence>MGRDLISQTPTYPWEQLADIRALAARHPEGAVDLSIGSPVDPVPAFIREALARHADTPGYGSAAGTPELRRAIADWYARRRRVRVAPEACAPTIGSKEFIAQFALWLGLGPGDTVVQPVIHYPTYAVGAEACDARLVSSDTPEEWPESTRLVWLNSPGNPDGWVNDVPTLRTAVARARELGAIVVQDECYAELGWEAPWDEHVPCILEDDVTDGDHTGVLSMYSLSKQSNLAGYRTAFVAGDPALVAGLVNLRRQFGLALPRPIQAAMTAALGDDEHVRVQREIYRRRRDLLLPAARAWGLEITDSSAGLYLWGTRGENGWATMRALAELGVIGGPGAFYGPAGERHVRLSLTATDADIRSAARRLAR</sequence>
<proteinExistence type="predicted"/>
<evidence type="ECO:0000256" key="1">
    <source>
        <dbReference type="ARBA" id="ARBA00001933"/>
    </source>
</evidence>
<dbReference type="InterPro" id="IPR004839">
    <property type="entry name" value="Aminotransferase_I/II_large"/>
</dbReference>
<keyword evidence="3 5" id="KW-0808">Transferase</keyword>
<reference evidence="5 6" key="1">
    <citation type="submission" date="2019-09" db="EMBL/GenBank/DDBJ databases">
        <title>Phylogeny of genus Pseudoclavibacter and closely related genus.</title>
        <authorList>
            <person name="Li Y."/>
        </authorList>
    </citation>
    <scope>NUCLEOTIDE SEQUENCE [LARGE SCALE GENOMIC DNA]</scope>
    <source>
        <strain evidence="5 6">JCM 16921</strain>
    </source>
</reference>
<dbReference type="CDD" id="cd00609">
    <property type="entry name" value="AAT_like"/>
    <property type="match status" value="1"/>
</dbReference>
<dbReference type="Gene3D" id="3.90.1150.10">
    <property type="entry name" value="Aspartate Aminotransferase, domain 1"/>
    <property type="match status" value="1"/>
</dbReference>
<gene>
    <name evidence="5" type="ORF">F8O02_06060</name>
</gene>
<dbReference type="InterPro" id="IPR050881">
    <property type="entry name" value="LL-DAP_aminotransferase"/>
</dbReference>
<keyword evidence="2 5" id="KW-0032">Aminotransferase</keyword>
<dbReference type="NCBIfam" id="TIGR03539">
    <property type="entry name" value="DapC_actino"/>
    <property type="match status" value="1"/>
</dbReference>
<keyword evidence="6" id="KW-1185">Reference proteome</keyword>
<dbReference type="EMBL" id="WBKA01000004">
    <property type="protein sequence ID" value="KAB1631889.1"/>
    <property type="molecule type" value="Genomic_DNA"/>
</dbReference>
<dbReference type="PANTHER" id="PTHR42832:SF3">
    <property type="entry name" value="L-GLUTAMINE--4-(METHYLSULFANYL)-2-OXOBUTANOATE AMINOTRANSFERASE"/>
    <property type="match status" value="1"/>
</dbReference>
<accession>A0A7C8BR29</accession>
<evidence type="ECO:0000256" key="3">
    <source>
        <dbReference type="ARBA" id="ARBA00022679"/>
    </source>
</evidence>
<comment type="cofactor">
    <cofactor evidence="1">
        <name>pyridoxal 5'-phosphate</name>
        <dbReference type="ChEBI" id="CHEBI:597326"/>
    </cofactor>
</comment>
<evidence type="ECO:0000256" key="2">
    <source>
        <dbReference type="ARBA" id="ARBA00022576"/>
    </source>
</evidence>
<dbReference type="GO" id="GO:0030170">
    <property type="term" value="F:pyridoxal phosphate binding"/>
    <property type="evidence" value="ECO:0007669"/>
    <property type="project" value="InterPro"/>
</dbReference>
<dbReference type="OrthoDB" id="9813612at2"/>
<protein>
    <submittedName>
        <fullName evidence="5">Succinyldiaminopimelate transaminase</fullName>
        <ecNumber evidence="5">2.6.1.17</ecNumber>
    </submittedName>
</protein>
<evidence type="ECO:0000259" key="4">
    <source>
        <dbReference type="Pfam" id="PF00155"/>
    </source>
</evidence>
<dbReference type="GO" id="GO:0009016">
    <property type="term" value="F:succinyldiaminopimelate transaminase activity"/>
    <property type="evidence" value="ECO:0007669"/>
    <property type="project" value="UniProtKB-EC"/>
</dbReference>
<dbReference type="RefSeq" id="WP_158036358.1">
    <property type="nucleotide sequence ID" value="NZ_BAAAZV010000020.1"/>
</dbReference>
<dbReference type="SUPFAM" id="SSF53383">
    <property type="entry name" value="PLP-dependent transferases"/>
    <property type="match status" value="1"/>
</dbReference>
<feature type="domain" description="Aminotransferase class I/classII large" evidence="4">
    <location>
        <begin position="32"/>
        <end position="366"/>
    </location>
</feature>
<organism evidence="5 6">
    <name type="scientific">Pseudoclavibacter caeni</name>
    <dbReference type="NCBI Taxonomy" id="908846"/>
    <lineage>
        <taxon>Bacteria</taxon>
        <taxon>Bacillati</taxon>
        <taxon>Actinomycetota</taxon>
        <taxon>Actinomycetes</taxon>
        <taxon>Micrococcales</taxon>
        <taxon>Microbacteriaceae</taxon>
        <taxon>Pseudoclavibacter</taxon>
    </lineage>
</organism>
<dbReference type="EC" id="2.6.1.17" evidence="5"/>
<dbReference type="Pfam" id="PF00155">
    <property type="entry name" value="Aminotran_1_2"/>
    <property type="match status" value="1"/>
</dbReference>
<evidence type="ECO:0000313" key="6">
    <source>
        <dbReference type="Proteomes" id="UP000481339"/>
    </source>
</evidence>
<dbReference type="InterPro" id="IPR015422">
    <property type="entry name" value="PyrdxlP-dep_Trfase_small"/>
</dbReference>
<name>A0A7C8BR29_9MICO</name>
<evidence type="ECO:0000313" key="5">
    <source>
        <dbReference type="EMBL" id="KAB1631889.1"/>
    </source>
</evidence>
<dbReference type="Gene3D" id="3.40.640.10">
    <property type="entry name" value="Type I PLP-dependent aspartate aminotransferase-like (Major domain)"/>
    <property type="match status" value="1"/>
</dbReference>
<dbReference type="PANTHER" id="PTHR42832">
    <property type="entry name" value="AMINO ACID AMINOTRANSFERASE"/>
    <property type="match status" value="1"/>
</dbReference>